<evidence type="ECO:0000313" key="1">
    <source>
        <dbReference type="EMBL" id="MCX7445441.1"/>
    </source>
</evidence>
<comment type="caution">
    <text evidence="1">The sequence shown here is derived from an EMBL/GenBank/DDBJ whole genome shotgun (WGS) entry which is preliminary data.</text>
</comment>
<reference evidence="1" key="1">
    <citation type="submission" date="2022-11" db="EMBL/GenBank/DDBJ databases">
        <title>Corynebacterium sp. isolated from Penguins.</title>
        <authorList>
            <person name="Sedlar K."/>
            <person name="Svec P."/>
        </authorList>
    </citation>
    <scope>NUCLEOTIDE SEQUENCE</scope>
    <source>
        <strain evidence="1">P7003</strain>
    </source>
</reference>
<proteinExistence type="predicted"/>
<dbReference type="RefSeq" id="WP_267186680.1">
    <property type="nucleotide sequence ID" value="NZ_JAPMKV010000005.1"/>
</dbReference>
<dbReference type="Proteomes" id="UP001081709">
    <property type="component" value="Unassembled WGS sequence"/>
</dbReference>
<evidence type="ECO:0008006" key="3">
    <source>
        <dbReference type="Google" id="ProtNLM"/>
    </source>
</evidence>
<keyword evidence="2" id="KW-1185">Reference proteome</keyword>
<sequence length="116" mass="12269">MTVRVDDPTPVYARVHREVLRLIAVGILAEGTGYRRCANWRGIWDSGSYRDLGAAGTVTTRRGAGTRIAAVAAKGVAAGSRDPIATDVAALVAAAVAAGVPLKEMQRRMTEAWPTH</sequence>
<organism evidence="1 2">
    <name type="scientific">Corynebacterium pygosceleis</name>
    <dbReference type="NCBI Taxonomy" id="2800406"/>
    <lineage>
        <taxon>Bacteria</taxon>
        <taxon>Bacillati</taxon>
        <taxon>Actinomycetota</taxon>
        <taxon>Actinomycetes</taxon>
        <taxon>Mycobacteriales</taxon>
        <taxon>Corynebacteriaceae</taxon>
        <taxon>Corynebacterium</taxon>
    </lineage>
</organism>
<evidence type="ECO:0000313" key="2">
    <source>
        <dbReference type="Proteomes" id="UP001081709"/>
    </source>
</evidence>
<name>A0ABT3WZK2_9CORY</name>
<gene>
    <name evidence="1" type="ORF">OS125_09350</name>
</gene>
<dbReference type="EMBL" id="JAPMKV010000005">
    <property type="protein sequence ID" value="MCX7445441.1"/>
    <property type="molecule type" value="Genomic_DNA"/>
</dbReference>
<protein>
    <recommendedName>
        <fullName evidence="3">Transposase</fullName>
    </recommendedName>
</protein>
<accession>A0ABT3WZK2</accession>